<name>A0A2S5A4Z4_9SPHI</name>
<comment type="caution">
    <text evidence="1">The sequence shown here is derived from an EMBL/GenBank/DDBJ whole genome shotgun (WGS) entry which is preliminary data.</text>
</comment>
<evidence type="ECO:0000313" key="1">
    <source>
        <dbReference type="EMBL" id="POY37173.1"/>
    </source>
</evidence>
<sequence>MFGANYLRLRNEYALNLLDSKINLKDYRFLKLRSVILENIISATSPSNDTYHIIVPSGLFYKTICAEFELYHVRAKMQYNDFSASSTISESWKFTTFYYFIFFCNVALHRLLNRGYIYLDLTSASTLSTSLNVLLSDVVNIGTGNWSFRKLSETSSVVTIELKKAGSNVHQLAWQDLKKTLKDFIANSSSKTTDPERSVLENIYKNLRANNDFSPSETRNYLNYVSEVALDEIESKIVCPQPKIESFIKTLTTLNYNNSLASNISFSIIIGQYLFLLNSELVNDLQGRDPKQFKLIRKVV</sequence>
<evidence type="ECO:0000313" key="2">
    <source>
        <dbReference type="Proteomes" id="UP000236893"/>
    </source>
</evidence>
<protein>
    <submittedName>
        <fullName evidence="1">Uncharacterized protein</fullName>
    </submittedName>
</protein>
<proteinExistence type="predicted"/>
<dbReference type="EMBL" id="PQVF01000005">
    <property type="protein sequence ID" value="POY37173.1"/>
    <property type="molecule type" value="Genomic_DNA"/>
</dbReference>
<keyword evidence="2" id="KW-1185">Reference proteome</keyword>
<dbReference type="Proteomes" id="UP000236893">
    <property type="component" value="Unassembled WGS sequence"/>
</dbReference>
<gene>
    <name evidence="1" type="ORF">C3K47_08955</name>
</gene>
<dbReference type="AlphaFoldDB" id="A0A2S5A4Z4"/>
<accession>A0A2S5A4Z4</accession>
<reference evidence="1 2" key="1">
    <citation type="submission" date="2018-01" db="EMBL/GenBank/DDBJ databases">
        <authorList>
            <person name="Gaut B.S."/>
            <person name="Morton B.R."/>
            <person name="Clegg M.T."/>
            <person name="Duvall M.R."/>
        </authorList>
    </citation>
    <scope>NUCLEOTIDE SEQUENCE [LARGE SCALE GENOMIC DNA]</scope>
    <source>
        <strain evidence="1 2">HR-AV</strain>
    </source>
</reference>
<organism evidence="1 2">
    <name type="scientific">Solitalea longa</name>
    <dbReference type="NCBI Taxonomy" id="2079460"/>
    <lineage>
        <taxon>Bacteria</taxon>
        <taxon>Pseudomonadati</taxon>
        <taxon>Bacteroidota</taxon>
        <taxon>Sphingobacteriia</taxon>
        <taxon>Sphingobacteriales</taxon>
        <taxon>Sphingobacteriaceae</taxon>
        <taxon>Solitalea</taxon>
    </lineage>
</organism>